<dbReference type="AlphaFoldDB" id="A0A382Q2J0"/>
<name>A0A382Q2J0_9ZZZZ</name>
<accession>A0A382Q2J0</accession>
<feature type="non-terminal residue" evidence="1">
    <location>
        <position position="1"/>
    </location>
</feature>
<organism evidence="1">
    <name type="scientific">marine metagenome</name>
    <dbReference type="NCBI Taxonomy" id="408172"/>
    <lineage>
        <taxon>unclassified sequences</taxon>
        <taxon>metagenomes</taxon>
        <taxon>ecological metagenomes</taxon>
    </lineage>
</organism>
<protein>
    <submittedName>
        <fullName evidence="1">Uncharacterized protein</fullName>
    </submittedName>
</protein>
<proteinExistence type="predicted"/>
<sequence length="23" mass="2667">DFTWRVSDCEELVGEVNHIISCD</sequence>
<gene>
    <name evidence="1" type="ORF">METZ01_LOCUS332500</name>
</gene>
<dbReference type="EMBL" id="UINC01111434">
    <property type="protein sequence ID" value="SVC79646.1"/>
    <property type="molecule type" value="Genomic_DNA"/>
</dbReference>
<reference evidence="1" key="1">
    <citation type="submission" date="2018-05" db="EMBL/GenBank/DDBJ databases">
        <authorList>
            <person name="Lanie J.A."/>
            <person name="Ng W.-L."/>
            <person name="Kazmierczak K.M."/>
            <person name="Andrzejewski T.M."/>
            <person name="Davidsen T.M."/>
            <person name="Wayne K.J."/>
            <person name="Tettelin H."/>
            <person name="Glass J.I."/>
            <person name="Rusch D."/>
            <person name="Podicherti R."/>
            <person name="Tsui H.-C.T."/>
            <person name="Winkler M.E."/>
        </authorList>
    </citation>
    <scope>NUCLEOTIDE SEQUENCE</scope>
</reference>
<evidence type="ECO:0000313" key="1">
    <source>
        <dbReference type="EMBL" id="SVC79646.1"/>
    </source>
</evidence>